<dbReference type="PROSITE" id="PS50174">
    <property type="entry name" value="G_PATCH"/>
    <property type="match status" value="1"/>
</dbReference>
<dbReference type="Proteomes" id="UP001153954">
    <property type="component" value="Unassembled WGS sequence"/>
</dbReference>
<evidence type="ECO:0000256" key="8">
    <source>
        <dbReference type="SAM" id="Coils"/>
    </source>
</evidence>
<keyword evidence="8" id="KW-0175">Coiled coil</keyword>
<organism evidence="11 12">
    <name type="scientific">Euphydryas editha</name>
    <name type="common">Edith's checkerspot</name>
    <dbReference type="NCBI Taxonomy" id="104508"/>
    <lineage>
        <taxon>Eukaryota</taxon>
        <taxon>Metazoa</taxon>
        <taxon>Ecdysozoa</taxon>
        <taxon>Arthropoda</taxon>
        <taxon>Hexapoda</taxon>
        <taxon>Insecta</taxon>
        <taxon>Pterygota</taxon>
        <taxon>Neoptera</taxon>
        <taxon>Endopterygota</taxon>
        <taxon>Lepidoptera</taxon>
        <taxon>Glossata</taxon>
        <taxon>Ditrysia</taxon>
        <taxon>Papilionoidea</taxon>
        <taxon>Nymphalidae</taxon>
        <taxon>Nymphalinae</taxon>
        <taxon>Euphydryas</taxon>
    </lineage>
</organism>
<feature type="domain" description="G-patch" evidence="10">
    <location>
        <begin position="143"/>
        <end position="189"/>
    </location>
</feature>
<dbReference type="PANTHER" id="PTHR23329:SF1">
    <property type="entry name" value="TUFTELIN-INTERACTING PROTEIN 11"/>
    <property type="match status" value="1"/>
</dbReference>
<evidence type="ECO:0000256" key="2">
    <source>
        <dbReference type="ARBA" id="ARBA00010900"/>
    </source>
</evidence>
<dbReference type="SMART" id="SM00443">
    <property type="entry name" value="G_patch"/>
    <property type="match status" value="1"/>
</dbReference>
<dbReference type="InterPro" id="IPR045211">
    <property type="entry name" value="TFP11/STIP/Ntr1"/>
</dbReference>
<dbReference type="Pfam" id="PF07842">
    <property type="entry name" value="GCFC"/>
    <property type="match status" value="1"/>
</dbReference>
<evidence type="ECO:0000256" key="7">
    <source>
        <dbReference type="PIRNR" id="PIRNR017706"/>
    </source>
</evidence>
<feature type="region of interest" description="Disordered" evidence="9">
    <location>
        <begin position="674"/>
        <end position="693"/>
    </location>
</feature>
<sequence>MSDDEVIRFEITDYDLDNEFNPNRNRRAKKEQQIYGVWAKDSDEEDNEDNIRQRTRKPKDFSAPIGFVAGGVQQAGKKKDEKKKELLEKSEASTSRPKYVDSSDEDDQAVNPDERETAGIRRAGQGLRGSNLGGGVGSWEKHTKGIGAKLLLQMGYQPGKGLGKDLQGISAPVEATVRKGRGAIGAYGPEKAAQKAKKEEERRLKEKEEEEQKGTKEKTCNWKKSHKGRYFYKDAADVIQEGKPTMHTISSNELSRVPVIDLTGREKKVLSGYHALRAAAPRYEHEPRRDCTRFAAPELSHNLQLMVDCCEQDIIQNARELQQAEDEIVVLERDVEEYNKKLREEDQVIEKVQAIISRVETLNKPDVSLETAFEVLSDLKETFPLEYEMFGLGTIGGNIVSPLLSAMMAKWNPLQNPDEPVPTFLKWRPLLTDESYNTLLWQHFVPHIATAAESWDARAPGGMARALEAWRGAAPGWLLRAAAARHVAPALLAAVRAWDPTRDTLPVHRWVLPWHALAGDALAAAVYPLIRSRLAAALAAWHPADQSARPLLAAWREAWGPALTPLLHHHVLPKLEHCLRAAPVELVGRENAAWQWCVQWVELLGAPTLAALAARALLPRWLAALAAWLNTQPPHATVLASYADFRKMFPEDILKEPAVRDAFRKALDMMNRSTDIDSIEPPPPPRFTPSEPKETSKIDILSSIASQKSFSELLESRCIEKGITFVPIAGKYREGRPLYKIGELQCYVIRNVIMYSNDGGRTFAPIGLDRLLSLVEE</sequence>
<evidence type="ECO:0000256" key="3">
    <source>
        <dbReference type="ARBA" id="ARBA00022664"/>
    </source>
</evidence>
<protein>
    <recommendedName>
        <fullName evidence="10">G-patch domain-containing protein</fullName>
    </recommendedName>
</protein>
<feature type="compositionally biased region" description="Basic and acidic residues" evidence="9">
    <location>
        <begin position="77"/>
        <end position="91"/>
    </location>
</feature>
<reference evidence="11" key="1">
    <citation type="submission" date="2022-03" db="EMBL/GenBank/DDBJ databases">
        <authorList>
            <person name="Tunstrom K."/>
        </authorList>
    </citation>
    <scope>NUCLEOTIDE SEQUENCE</scope>
</reference>
<dbReference type="InterPro" id="IPR022159">
    <property type="entry name" value="STIP/TFIP11_N"/>
</dbReference>
<comment type="similarity">
    <text evidence="2 7">Belongs to the TFP11/STIP family.</text>
</comment>
<dbReference type="InterPro" id="IPR024933">
    <property type="entry name" value="TFP11"/>
</dbReference>
<comment type="caution">
    <text evidence="11">The sequence shown here is derived from an EMBL/GenBank/DDBJ whole genome shotgun (WGS) entry which is preliminary data.</text>
</comment>
<dbReference type="GO" id="GO:0003676">
    <property type="term" value="F:nucleic acid binding"/>
    <property type="evidence" value="ECO:0007669"/>
    <property type="project" value="InterPro"/>
</dbReference>
<dbReference type="GO" id="GO:0071008">
    <property type="term" value="C:U2-type post-mRNA release spliceosomal complex"/>
    <property type="evidence" value="ECO:0007669"/>
    <property type="project" value="TreeGrafter"/>
</dbReference>
<dbReference type="Pfam" id="PF12457">
    <property type="entry name" value="TIP_N"/>
    <property type="match status" value="1"/>
</dbReference>
<feature type="coiled-coil region" evidence="8">
    <location>
        <begin position="307"/>
        <end position="355"/>
    </location>
</feature>
<dbReference type="EMBL" id="CAKOGL010000015">
    <property type="protein sequence ID" value="CAH2095734.1"/>
    <property type="molecule type" value="Genomic_DNA"/>
</dbReference>
<dbReference type="PANTHER" id="PTHR23329">
    <property type="entry name" value="TUFTELIN-INTERACTING PROTEIN 11-RELATED"/>
    <property type="match status" value="1"/>
</dbReference>
<gene>
    <name evidence="11" type="ORF">EEDITHA_LOCUS11153</name>
</gene>
<evidence type="ECO:0000256" key="1">
    <source>
        <dbReference type="ARBA" id="ARBA00004123"/>
    </source>
</evidence>
<evidence type="ECO:0000256" key="9">
    <source>
        <dbReference type="SAM" id="MobiDB-lite"/>
    </source>
</evidence>
<keyword evidence="4 7" id="KW-0747">Spliceosome</keyword>
<keyword evidence="12" id="KW-1185">Reference proteome</keyword>
<dbReference type="AlphaFoldDB" id="A0AAU9U7B1"/>
<dbReference type="PIRSF" id="PIRSF017706">
    <property type="entry name" value="TFIP11"/>
    <property type="match status" value="1"/>
</dbReference>
<evidence type="ECO:0000256" key="6">
    <source>
        <dbReference type="ARBA" id="ARBA00023242"/>
    </source>
</evidence>
<evidence type="ECO:0000313" key="12">
    <source>
        <dbReference type="Proteomes" id="UP001153954"/>
    </source>
</evidence>
<accession>A0AAU9U7B1</accession>
<evidence type="ECO:0000259" key="10">
    <source>
        <dbReference type="PROSITE" id="PS50174"/>
    </source>
</evidence>
<dbReference type="InterPro" id="IPR000467">
    <property type="entry name" value="G_patch_dom"/>
</dbReference>
<dbReference type="InterPro" id="IPR022783">
    <property type="entry name" value="GCFC_dom"/>
</dbReference>
<keyword evidence="6 7" id="KW-0539">Nucleus</keyword>
<evidence type="ECO:0000256" key="4">
    <source>
        <dbReference type="ARBA" id="ARBA00022728"/>
    </source>
</evidence>
<evidence type="ECO:0000313" key="11">
    <source>
        <dbReference type="EMBL" id="CAH2095734.1"/>
    </source>
</evidence>
<proteinExistence type="inferred from homology"/>
<dbReference type="Pfam" id="PF01585">
    <property type="entry name" value="G-patch"/>
    <property type="match status" value="1"/>
</dbReference>
<comment type="subcellular location">
    <subcellularLocation>
        <location evidence="1 7">Nucleus</location>
    </subcellularLocation>
</comment>
<feature type="region of interest" description="Disordered" evidence="9">
    <location>
        <begin position="184"/>
        <end position="216"/>
    </location>
</feature>
<keyword evidence="5 7" id="KW-0508">mRNA splicing</keyword>
<keyword evidence="3 7" id="KW-0507">mRNA processing</keyword>
<name>A0AAU9U7B1_EUPED</name>
<feature type="region of interest" description="Disordered" evidence="9">
    <location>
        <begin position="17"/>
        <end position="138"/>
    </location>
</feature>
<feature type="compositionally biased region" description="Basic and acidic residues" evidence="9">
    <location>
        <begin position="192"/>
        <end position="216"/>
    </location>
</feature>
<dbReference type="GO" id="GO:0000390">
    <property type="term" value="P:spliceosomal complex disassembly"/>
    <property type="evidence" value="ECO:0007669"/>
    <property type="project" value="InterPro"/>
</dbReference>
<evidence type="ECO:0000256" key="5">
    <source>
        <dbReference type="ARBA" id="ARBA00023187"/>
    </source>
</evidence>